<organism evidence="1 2">
    <name type="scientific">Parelaphostrongylus tenuis</name>
    <name type="common">Meningeal worm</name>
    <dbReference type="NCBI Taxonomy" id="148309"/>
    <lineage>
        <taxon>Eukaryota</taxon>
        <taxon>Metazoa</taxon>
        <taxon>Ecdysozoa</taxon>
        <taxon>Nematoda</taxon>
        <taxon>Chromadorea</taxon>
        <taxon>Rhabditida</taxon>
        <taxon>Rhabditina</taxon>
        <taxon>Rhabditomorpha</taxon>
        <taxon>Strongyloidea</taxon>
        <taxon>Metastrongylidae</taxon>
        <taxon>Parelaphostrongylus</taxon>
    </lineage>
</organism>
<name>A0AAD5RC25_PARTN</name>
<sequence>MHIDIPTCSTSCVRTQDNRLIKWKSTPNTTRYILQLASRDAKNFDEKVRSHYGIAGGEGFVIRVHIPRIPIEDIDYGWEVRMLYLFTKYLELERLMWKMSTLGGACSAMADYDISFARRAGDISEMQLRIAAELDDRTLLARCYLYIALSEAQQARFDEARKILRSVYAWSQRTKNEFIEHCCFGVLAKIRSIEIFGTHAIRSNSSTQRSIQK</sequence>
<dbReference type="Proteomes" id="UP001196413">
    <property type="component" value="Unassembled WGS sequence"/>
</dbReference>
<comment type="caution">
    <text evidence="1">The sequence shown here is derived from an EMBL/GenBank/DDBJ whole genome shotgun (WGS) entry which is preliminary data.</text>
</comment>
<dbReference type="PANTHER" id="PTHR36693:SF1">
    <property type="entry name" value="GH02722P"/>
    <property type="match status" value="1"/>
</dbReference>
<protein>
    <submittedName>
        <fullName evidence="1">Uncharacterized protein</fullName>
    </submittedName>
</protein>
<dbReference type="Pfam" id="PF16065">
    <property type="entry name" value="DUF4807"/>
    <property type="match status" value="1"/>
</dbReference>
<proteinExistence type="predicted"/>
<gene>
    <name evidence="1" type="ORF">KIN20_034228</name>
</gene>
<dbReference type="AlphaFoldDB" id="A0AAD5RC25"/>
<dbReference type="EMBL" id="JAHQIW010007098">
    <property type="protein sequence ID" value="KAJ1372149.1"/>
    <property type="molecule type" value="Genomic_DNA"/>
</dbReference>
<reference evidence="1" key="1">
    <citation type="submission" date="2021-06" db="EMBL/GenBank/DDBJ databases">
        <title>Parelaphostrongylus tenuis whole genome reference sequence.</title>
        <authorList>
            <person name="Garwood T.J."/>
            <person name="Larsen P.A."/>
            <person name="Fountain-Jones N.M."/>
            <person name="Garbe J.R."/>
            <person name="Macchietto M.G."/>
            <person name="Kania S.A."/>
            <person name="Gerhold R.W."/>
            <person name="Richards J.E."/>
            <person name="Wolf T.M."/>
        </authorList>
    </citation>
    <scope>NUCLEOTIDE SEQUENCE</scope>
    <source>
        <strain evidence="1">MNPRO001-30</strain>
        <tissue evidence="1">Meninges</tissue>
    </source>
</reference>
<keyword evidence="2" id="KW-1185">Reference proteome</keyword>
<evidence type="ECO:0000313" key="1">
    <source>
        <dbReference type="EMBL" id="KAJ1372149.1"/>
    </source>
</evidence>
<dbReference type="PANTHER" id="PTHR36693">
    <property type="entry name" value="GH02722P"/>
    <property type="match status" value="1"/>
</dbReference>
<evidence type="ECO:0000313" key="2">
    <source>
        <dbReference type="Proteomes" id="UP001196413"/>
    </source>
</evidence>
<accession>A0AAD5RC25</accession>
<dbReference type="InterPro" id="IPR032072">
    <property type="entry name" value="DUF4807"/>
</dbReference>